<dbReference type="Proteomes" id="UP000297966">
    <property type="component" value="Unassembled WGS sequence"/>
</dbReference>
<evidence type="ECO:0000313" key="2">
    <source>
        <dbReference type="Proteomes" id="UP000297966"/>
    </source>
</evidence>
<sequence length="53" mass="5852">MLARITPGPAGFDIRTFECPACNFVDPIAVELVDPMRSAKTLAWFQSELRAPT</sequence>
<protein>
    <submittedName>
        <fullName evidence="1">Response regulator</fullName>
    </submittedName>
</protein>
<name>A0A4Y9LUU2_9BRAD</name>
<evidence type="ECO:0000313" key="1">
    <source>
        <dbReference type="EMBL" id="TFV46626.1"/>
    </source>
</evidence>
<dbReference type="RefSeq" id="WP_135175441.1">
    <property type="nucleotide sequence ID" value="NZ_SPQT01000010.1"/>
</dbReference>
<dbReference type="OrthoDB" id="7991996at2"/>
<gene>
    <name evidence="1" type="ORF">E4K65_18815</name>
</gene>
<reference evidence="1 2" key="1">
    <citation type="submission" date="2019-03" db="EMBL/GenBank/DDBJ databases">
        <title>Bradyrhizobium diversity isolated from nodules of Chamaecrista fasciculata.</title>
        <authorList>
            <person name="Klepa M.S."/>
            <person name="Urquiaga M.O."/>
            <person name="Hungria M."/>
            <person name="Delamuta J.R."/>
        </authorList>
    </citation>
    <scope>NUCLEOTIDE SEQUENCE [LARGE SCALE GENOMIC DNA]</scope>
    <source>
        <strain evidence="1 2">CNPSo 3448</strain>
    </source>
</reference>
<proteinExistence type="predicted"/>
<accession>A0A4Y9LUU2</accession>
<dbReference type="EMBL" id="SPQT01000010">
    <property type="protein sequence ID" value="TFV46626.1"/>
    <property type="molecule type" value="Genomic_DNA"/>
</dbReference>
<comment type="caution">
    <text evidence="1">The sequence shown here is derived from an EMBL/GenBank/DDBJ whole genome shotgun (WGS) entry which is preliminary data.</text>
</comment>
<keyword evidence="2" id="KW-1185">Reference proteome</keyword>
<organism evidence="1 2">
    <name type="scientific">Bradyrhizobium niftali</name>
    <dbReference type="NCBI Taxonomy" id="2560055"/>
    <lineage>
        <taxon>Bacteria</taxon>
        <taxon>Pseudomonadati</taxon>
        <taxon>Pseudomonadota</taxon>
        <taxon>Alphaproteobacteria</taxon>
        <taxon>Hyphomicrobiales</taxon>
        <taxon>Nitrobacteraceae</taxon>
        <taxon>Bradyrhizobium</taxon>
    </lineage>
</organism>
<dbReference type="AlphaFoldDB" id="A0A4Y9LUU2"/>